<organism evidence="1 2">
    <name type="scientific">Brevundimonas viscosa</name>
    <dbReference type="NCBI Taxonomy" id="871741"/>
    <lineage>
        <taxon>Bacteria</taxon>
        <taxon>Pseudomonadati</taxon>
        <taxon>Pseudomonadota</taxon>
        <taxon>Alphaproteobacteria</taxon>
        <taxon>Caulobacterales</taxon>
        <taxon>Caulobacteraceae</taxon>
        <taxon>Brevundimonas</taxon>
    </lineage>
</organism>
<keyword evidence="2" id="KW-1185">Reference proteome</keyword>
<evidence type="ECO:0000313" key="2">
    <source>
        <dbReference type="Proteomes" id="UP000198788"/>
    </source>
</evidence>
<dbReference type="InterPro" id="IPR029044">
    <property type="entry name" value="Nucleotide-diphossugar_trans"/>
</dbReference>
<dbReference type="Gene3D" id="3.90.550.10">
    <property type="entry name" value="Spore Coat Polysaccharide Biosynthesis Protein SpsA, Chain A"/>
    <property type="match status" value="1"/>
</dbReference>
<dbReference type="PANTHER" id="PTHR21485:SF6">
    <property type="entry name" value="N-ACYLNEURAMINATE CYTIDYLYLTRANSFERASE-RELATED"/>
    <property type="match status" value="1"/>
</dbReference>
<dbReference type="InterPro" id="IPR050793">
    <property type="entry name" value="CMP-NeuNAc_synthase"/>
</dbReference>
<proteinExistence type="predicted"/>
<dbReference type="SUPFAM" id="SSF53448">
    <property type="entry name" value="Nucleotide-diphospho-sugar transferases"/>
    <property type="match status" value="1"/>
</dbReference>
<dbReference type="EMBL" id="FOZV01000001">
    <property type="protein sequence ID" value="SFS29921.1"/>
    <property type="molecule type" value="Genomic_DNA"/>
</dbReference>
<reference evidence="2" key="1">
    <citation type="submission" date="2016-10" db="EMBL/GenBank/DDBJ databases">
        <authorList>
            <person name="Varghese N."/>
            <person name="Submissions S."/>
        </authorList>
    </citation>
    <scope>NUCLEOTIDE SEQUENCE [LARGE SCALE GENOMIC DNA]</scope>
    <source>
        <strain evidence="2">CGMCC 1.10683</strain>
    </source>
</reference>
<dbReference type="OrthoDB" id="9805604at2"/>
<dbReference type="Pfam" id="PF02348">
    <property type="entry name" value="CTP_transf_3"/>
    <property type="match status" value="1"/>
</dbReference>
<keyword evidence="1" id="KW-0808">Transferase</keyword>
<dbReference type="InterPro" id="IPR003329">
    <property type="entry name" value="Cytidylyl_trans"/>
</dbReference>
<dbReference type="Proteomes" id="UP000198788">
    <property type="component" value="Unassembled WGS sequence"/>
</dbReference>
<evidence type="ECO:0000313" key="1">
    <source>
        <dbReference type="EMBL" id="SFS29921.1"/>
    </source>
</evidence>
<dbReference type="AlphaFoldDB" id="A0A1I6NPY0"/>
<gene>
    <name evidence="1" type="ORF">SAMN05192570_0301</name>
</gene>
<name>A0A1I6NPY0_9CAUL</name>
<dbReference type="STRING" id="871741.SAMN05192570_0301"/>
<sequence>MIEGRSVLAVVTARGGSKGLPGKNLRTLAGRPLIAWTIAAAQAAGAVDRLIVSSDDAEIIKATQALGCDVPFRRSPELSGDAAGSLDVVLDALDRVPGFEVVVLLQPTSPLRTAADIDGALGRMATTGAPACVSVTEAPMHPWLAYGQDARGRLDPFCAPPGGASLRRQDLPPAWMLNGAVYAAEVDWLRRERSFLKPGETAIWQMPSERSIDIDTLEDFEAAERLMLG</sequence>
<dbReference type="GO" id="GO:0008781">
    <property type="term" value="F:N-acylneuraminate cytidylyltransferase activity"/>
    <property type="evidence" value="ECO:0007669"/>
    <property type="project" value="TreeGrafter"/>
</dbReference>
<dbReference type="CDD" id="cd02513">
    <property type="entry name" value="CMP-NeuAc_Synthase"/>
    <property type="match status" value="1"/>
</dbReference>
<dbReference type="PANTHER" id="PTHR21485">
    <property type="entry name" value="HAD SUPERFAMILY MEMBERS CMAS AND KDSC"/>
    <property type="match status" value="1"/>
</dbReference>
<protein>
    <submittedName>
        <fullName evidence="1">N-acylneuraminate cytidylyltransferase</fullName>
    </submittedName>
</protein>
<keyword evidence="1" id="KW-0548">Nucleotidyltransferase</keyword>
<accession>A0A1I6NPY0</accession>
<dbReference type="RefSeq" id="WP_092306102.1">
    <property type="nucleotide sequence ID" value="NZ_FOZV01000001.1"/>
</dbReference>